<dbReference type="RefSeq" id="WP_097815787.1">
    <property type="nucleotide sequence ID" value="NZ_NVPQ01000067.1"/>
</dbReference>
<proteinExistence type="predicted"/>
<dbReference type="Gene3D" id="3.40.50.300">
    <property type="entry name" value="P-loop containing nucleotide triphosphate hydrolases"/>
    <property type="match status" value="2"/>
</dbReference>
<dbReference type="Proteomes" id="UP000220111">
    <property type="component" value="Unassembled WGS sequence"/>
</dbReference>
<dbReference type="InterPro" id="IPR027417">
    <property type="entry name" value="P-loop_NTPase"/>
</dbReference>
<dbReference type="GO" id="GO:0005829">
    <property type="term" value="C:cytosol"/>
    <property type="evidence" value="ECO:0007669"/>
    <property type="project" value="TreeGrafter"/>
</dbReference>
<dbReference type="SUPFAM" id="SSF52540">
    <property type="entry name" value="P-loop containing nucleoside triphosphate hydrolases"/>
    <property type="match status" value="1"/>
</dbReference>
<dbReference type="InterPro" id="IPR001650">
    <property type="entry name" value="Helicase_C-like"/>
</dbReference>
<dbReference type="Pfam" id="PF04851">
    <property type="entry name" value="ResIII"/>
    <property type="match status" value="1"/>
</dbReference>
<dbReference type="GO" id="GO:0003677">
    <property type="term" value="F:DNA binding"/>
    <property type="evidence" value="ECO:0007669"/>
    <property type="project" value="InterPro"/>
</dbReference>
<dbReference type="AlphaFoldDB" id="A0A2A7BMM1"/>
<dbReference type="SMART" id="SM00490">
    <property type="entry name" value="HELICc"/>
    <property type="match status" value="1"/>
</dbReference>
<dbReference type="CDD" id="cd17926">
    <property type="entry name" value="DEXHc_RE"/>
    <property type="match status" value="1"/>
</dbReference>
<evidence type="ECO:0000313" key="3">
    <source>
        <dbReference type="Proteomes" id="UP000220111"/>
    </source>
</evidence>
<keyword evidence="2" id="KW-0547">Nucleotide-binding</keyword>
<dbReference type="SMART" id="SM00487">
    <property type="entry name" value="DEXDc"/>
    <property type="match status" value="1"/>
</dbReference>
<dbReference type="InterPro" id="IPR050742">
    <property type="entry name" value="Helicase_Restrict-Modif_Enz"/>
</dbReference>
<reference evidence="2 3" key="1">
    <citation type="submission" date="2017-09" db="EMBL/GenBank/DDBJ databases">
        <title>Large-scale bioinformatics analysis of Bacillus genomes uncovers conserved roles of natural products in bacterial physiology.</title>
        <authorList>
            <consortium name="Agbiome Team Llc"/>
            <person name="Bleich R.M."/>
            <person name="Grubbs K.J."/>
            <person name="Santa Maria K.C."/>
            <person name="Allen S.E."/>
            <person name="Farag S."/>
            <person name="Shank E.A."/>
            <person name="Bowers A."/>
        </authorList>
    </citation>
    <scope>NUCLEOTIDE SEQUENCE [LARGE SCALE GENOMIC DNA]</scope>
    <source>
        <strain evidence="2 3">AFS098222</strain>
    </source>
</reference>
<keyword evidence="2" id="KW-0067">ATP-binding</keyword>
<dbReference type="InterPro" id="IPR014001">
    <property type="entry name" value="Helicase_ATP-bd"/>
</dbReference>
<dbReference type="GO" id="GO:0004386">
    <property type="term" value="F:helicase activity"/>
    <property type="evidence" value="ECO:0007669"/>
    <property type="project" value="UniProtKB-KW"/>
</dbReference>
<comment type="caution">
    <text evidence="2">The sequence shown here is derived from an EMBL/GenBank/DDBJ whole genome shotgun (WGS) entry which is preliminary data.</text>
</comment>
<sequence length="1090" mass="125582">MKIYVPAVQKCILKETGCKNSIYHLLENEKEITGEIIRIEKHFFNFKCGEDLYCFTTDKKKSDLSATYVLLIEKITIEQNINVNEIVIKHWLKHPLLSRNFTNEEILNSWSRAFNFIEENIETDEKGLRRPQIGALYSILSHLKVPNNVATVVMPTGTGKTETMLSTLIAAKCEKLLITVPSDALRTQVANKFLKLGLLKEFGIVNSSALFPKVGLIFEKFPSTESFEGFLENSNVVVTTMNILSRMDKGNRALLSKYCSNVFIDEAHHVRATSWEDVRKTFDDSKVIQFTATPFRNDGKNLDGKIIFNYPLEEAQKEGYFTEIEFIPVKEYDGHKVDRVVAATAIERLIKDRDDNDFPHILMARCSNKNRALQVFKIYQELTENTNLIPVLIYSGIENQKNIYQEIINKKYNIIVCVDMLGEGFDLPELKVAALHDIRKSLPITLQFIGRFTRTKHDESLGKAAFIANIAELEVTGVLEDLYSNDANWNNLISNISSTSVESEIEYKDFLEGFKNITQSNFAFKNIHPKLSTVVYKGKSMFWSPLVLKEYFTKNTNYEYVFFDINQNENMVVIAYAKKNSLDWLNDKNTFNLSWTLIILIWDSEKKLLYINSSDNSSLYKELATQVIDQPILINGMEVFKSLYNINRLKLQNVGMKLFLAKDIRYRMSVGSDLSEAIPLMEKQRSQKSYVVGTGFENGEPVNIGCSYKGRIWTKLQGNLMNLKKWCTNVGEKLSNYSIDPNQVLVECLVPTRICQLPNEVPIGIDWDYEVYMENETKFRFKVGHIEKNLSAVELNIKNFEIRGYLEIELKIDEICIPIKFTVFNDLSHGYEEGLPNYKFEVLSEDKVLVEFGSKRMPLIDFLDYYTPTIWFADGSSLTGNDHIILKHHINLYNRELLMPFDWTSTDISKESQHVNPKIEDSIQYRMIQYLKEKDYSVIYDDDGSGEIADIVTIKETEDELKIQLYHLKYAKNGRVSESIANLYEVCGQAQKSTQWKYKSGKEFFSHLLRRHTKTYSGQQCSRLEKGNLELLATLQDKAKKKIPMSYEIFIVQPSISKKSVRDDILTLLGVTENFIKETTGIELKVICSY</sequence>
<evidence type="ECO:0000259" key="1">
    <source>
        <dbReference type="PROSITE" id="PS51192"/>
    </source>
</evidence>
<gene>
    <name evidence="2" type="ORF">COO17_21060</name>
</gene>
<dbReference type="PROSITE" id="PS51192">
    <property type="entry name" value="HELICASE_ATP_BIND_1"/>
    <property type="match status" value="1"/>
</dbReference>
<feature type="domain" description="Helicase ATP-binding" evidence="1">
    <location>
        <begin position="141"/>
        <end position="312"/>
    </location>
</feature>
<dbReference type="Pfam" id="PF00271">
    <property type="entry name" value="Helicase_C"/>
    <property type="match status" value="1"/>
</dbReference>
<organism evidence="2 3">
    <name type="scientific">Bacillus wiedmannii</name>
    <dbReference type="NCBI Taxonomy" id="1890302"/>
    <lineage>
        <taxon>Bacteria</taxon>
        <taxon>Bacillati</taxon>
        <taxon>Bacillota</taxon>
        <taxon>Bacilli</taxon>
        <taxon>Bacillales</taxon>
        <taxon>Bacillaceae</taxon>
        <taxon>Bacillus</taxon>
        <taxon>Bacillus cereus group</taxon>
    </lineage>
</organism>
<keyword evidence="2" id="KW-0347">Helicase</keyword>
<dbReference type="GO" id="GO:0005524">
    <property type="term" value="F:ATP binding"/>
    <property type="evidence" value="ECO:0007669"/>
    <property type="project" value="InterPro"/>
</dbReference>
<dbReference type="PANTHER" id="PTHR47396">
    <property type="entry name" value="TYPE I RESTRICTION ENZYME ECOKI R PROTEIN"/>
    <property type="match status" value="1"/>
</dbReference>
<dbReference type="PANTHER" id="PTHR47396:SF1">
    <property type="entry name" value="ATP-DEPENDENT HELICASE IRC3-RELATED"/>
    <property type="match status" value="1"/>
</dbReference>
<dbReference type="CDD" id="cd18785">
    <property type="entry name" value="SF2_C"/>
    <property type="match status" value="1"/>
</dbReference>
<accession>A0A2A7BMM1</accession>
<dbReference type="EMBL" id="NVPQ01000067">
    <property type="protein sequence ID" value="PDY38426.1"/>
    <property type="molecule type" value="Genomic_DNA"/>
</dbReference>
<protein>
    <submittedName>
        <fullName evidence="2">Helicase</fullName>
    </submittedName>
</protein>
<keyword evidence="2" id="KW-0378">Hydrolase</keyword>
<dbReference type="GO" id="GO:0016787">
    <property type="term" value="F:hydrolase activity"/>
    <property type="evidence" value="ECO:0007669"/>
    <property type="project" value="InterPro"/>
</dbReference>
<dbReference type="InterPro" id="IPR006935">
    <property type="entry name" value="Helicase/UvrB_N"/>
</dbReference>
<evidence type="ECO:0000313" key="2">
    <source>
        <dbReference type="EMBL" id="PDY38426.1"/>
    </source>
</evidence>
<name>A0A2A7BMM1_9BACI</name>